<evidence type="ECO:0000256" key="1">
    <source>
        <dbReference type="SAM" id="MobiDB-lite"/>
    </source>
</evidence>
<keyword evidence="4" id="KW-1185">Reference proteome</keyword>
<keyword evidence="2" id="KW-0472">Membrane</keyword>
<accession>A0A2P5B9N5</accession>
<dbReference type="EMBL" id="JXTB01000329">
    <property type="protein sequence ID" value="PON45505.1"/>
    <property type="molecule type" value="Genomic_DNA"/>
</dbReference>
<dbReference type="OrthoDB" id="1750648at2759"/>
<feature type="compositionally biased region" description="Polar residues" evidence="1">
    <location>
        <begin position="58"/>
        <end position="77"/>
    </location>
</feature>
<feature type="transmembrane region" description="Helical" evidence="2">
    <location>
        <begin position="13"/>
        <end position="32"/>
    </location>
</feature>
<evidence type="ECO:0000313" key="3">
    <source>
        <dbReference type="EMBL" id="PON45505.1"/>
    </source>
</evidence>
<dbReference type="STRING" id="3476.A0A2P5B9N5"/>
<keyword evidence="2" id="KW-0812">Transmembrane</keyword>
<evidence type="ECO:0000256" key="2">
    <source>
        <dbReference type="SAM" id="Phobius"/>
    </source>
</evidence>
<keyword evidence="2" id="KW-1133">Transmembrane helix</keyword>
<protein>
    <submittedName>
        <fullName evidence="3">Uncharacterized protein</fullName>
    </submittedName>
</protein>
<gene>
    <name evidence="3" type="ORF">PanWU01x14_258680</name>
</gene>
<organism evidence="3 4">
    <name type="scientific">Parasponia andersonii</name>
    <name type="common">Sponia andersonii</name>
    <dbReference type="NCBI Taxonomy" id="3476"/>
    <lineage>
        <taxon>Eukaryota</taxon>
        <taxon>Viridiplantae</taxon>
        <taxon>Streptophyta</taxon>
        <taxon>Embryophyta</taxon>
        <taxon>Tracheophyta</taxon>
        <taxon>Spermatophyta</taxon>
        <taxon>Magnoliopsida</taxon>
        <taxon>eudicotyledons</taxon>
        <taxon>Gunneridae</taxon>
        <taxon>Pentapetalae</taxon>
        <taxon>rosids</taxon>
        <taxon>fabids</taxon>
        <taxon>Rosales</taxon>
        <taxon>Cannabaceae</taxon>
        <taxon>Parasponia</taxon>
    </lineage>
</organism>
<proteinExistence type="predicted"/>
<sequence>MAEFNILRGASPYLLPLTFLILFYVVSYLSPLNQNRLRSLKPSPQHDDHHVSPPAPTQMEQTSAQSRSQVKNKSSVQRIEEELARARAAISKAILTKNYTSDREEIYIPTGSVYRNPRAFHQKAKEELLEL</sequence>
<dbReference type="Proteomes" id="UP000237105">
    <property type="component" value="Unassembled WGS sequence"/>
</dbReference>
<comment type="caution">
    <text evidence="3">The sequence shown here is derived from an EMBL/GenBank/DDBJ whole genome shotgun (WGS) entry which is preliminary data.</text>
</comment>
<feature type="region of interest" description="Disordered" evidence="1">
    <location>
        <begin position="36"/>
        <end position="77"/>
    </location>
</feature>
<reference evidence="4" key="1">
    <citation type="submission" date="2016-06" db="EMBL/GenBank/DDBJ databases">
        <title>Parallel loss of symbiosis genes in relatives of nitrogen-fixing non-legume Parasponia.</title>
        <authorList>
            <person name="Van Velzen R."/>
            <person name="Holmer R."/>
            <person name="Bu F."/>
            <person name="Rutten L."/>
            <person name="Van Zeijl A."/>
            <person name="Liu W."/>
            <person name="Santuari L."/>
            <person name="Cao Q."/>
            <person name="Sharma T."/>
            <person name="Shen D."/>
            <person name="Roswanjaya Y."/>
            <person name="Wardhani T."/>
            <person name="Kalhor M.S."/>
            <person name="Jansen J."/>
            <person name="Van den Hoogen J."/>
            <person name="Gungor B."/>
            <person name="Hartog M."/>
            <person name="Hontelez J."/>
            <person name="Verver J."/>
            <person name="Yang W.-C."/>
            <person name="Schijlen E."/>
            <person name="Repin R."/>
            <person name="Schilthuizen M."/>
            <person name="Schranz E."/>
            <person name="Heidstra R."/>
            <person name="Miyata K."/>
            <person name="Fedorova E."/>
            <person name="Kohlen W."/>
            <person name="Bisseling T."/>
            <person name="Smit S."/>
            <person name="Geurts R."/>
        </authorList>
    </citation>
    <scope>NUCLEOTIDE SEQUENCE [LARGE SCALE GENOMIC DNA]</scope>
    <source>
        <strain evidence="4">cv. WU1-14</strain>
    </source>
</reference>
<evidence type="ECO:0000313" key="4">
    <source>
        <dbReference type="Proteomes" id="UP000237105"/>
    </source>
</evidence>
<dbReference type="AlphaFoldDB" id="A0A2P5B9N5"/>
<name>A0A2P5B9N5_PARAD</name>